<evidence type="ECO:0000313" key="1">
    <source>
        <dbReference type="EMBL" id="KAH6932414.1"/>
    </source>
</evidence>
<comment type="caution">
    <text evidence="1">The sequence shown here is derived from an EMBL/GenBank/DDBJ whole genome shotgun (WGS) entry which is preliminary data.</text>
</comment>
<sequence length="414" mass="47465">MQRLRSNSSESSSEELQIQDGPCWSRFRKRIFITATAVILGILITALAVPLSKATSSKSTWLSWRERVHDTGVPRILLWTPAAAQRGTFGPVKYFTGSWPFNCTSFFNNETITCELTTDHGRTNDSDALVFFGDSITAPLLPLFRRAEQMWVFWATADLPPREAHENLSQILGLFNWTMGRRKDADVTIAYKTWECYGADEDDNSTRHATEIEHKGYAAWIVGECEQWSFIDASKEFMDNGVRRGQWDASIPVHLVLDCGSKHCGSRWNCVRDIAQKYHFIIVSDMPECYQSVSEIVYDAFKYDVVPVILTTEASLDFPPMSVISFSTKRNPGELASYLRLLLKFPQLYRQYFEWKYQCNVEPPRVDGLCPLCGALYDKQPRKSRTTSVLDWWQKPKDCKNRLLPILKNASFIN</sequence>
<accession>A0ACB7SET8</accession>
<protein>
    <submittedName>
        <fullName evidence="1">Uncharacterized protein</fullName>
    </submittedName>
</protein>
<keyword evidence="2" id="KW-1185">Reference proteome</keyword>
<proteinExistence type="predicted"/>
<organism evidence="1 2">
    <name type="scientific">Hyalomma asiaticum</name>
    <name type="common">Tick</name>
    <dbReference type="NCBI Taxonomy" id="266040"/>
    <lineage>
        <taxon>Eukaryota</taxon>
        <taxon>Metazoa</taxon>
        <taxon>Ecdysozoa</taxon>
        <taxon>Arthropoda</taxon>
        <taxon>Chelicerata</taxon>
        <taxon>Arachnida</taxon>
        <taxon>Acari</taxon>
        <taxon>Parasitiformes</taxon>
        <taxon>Ixodida</taxon>
        <taxon>Ixodoidea</taxon>
        <taxon>Ixodidae</taxon>
        <taxon>Hyalomminae</taxon>
        <taxon>Hyalomma</taxon>
    </lineage>
</organism>
<reference evidence="1" key="1">
    <citation type="submission" date="2020-05" db="EMBL/GenBank/DDBJ databases">
        <title>Large-scale comparative analyses of tick genomes elucidate their genetic diversity and vector capacities.</title>
        <authorList>
            <person name="Jia N."/>
            <person name="Wang J."/>
            <person name="Shi W."/>
            <person name="Du L."/>
            <person name="Sun Y."/>
            <person name="Zhan W."/>
            <person name="Jiang J."/>
            <person name="Wang Q."/>
            <person name="Zhang B."/>
            <person name="Ji P."/>
            <person name="Sakyi L.B."/>
            <person name="Cui X."/>
            <person name="Yuan T."/>
            <person name="Jiang B."/>
            <person name="Yang W."/>
            <person name="Lam T.T.-Y."/>
            <person name="Chang Q."/>
            <person name="Ding S."/>
            <person name="Wang X."/>
            <person name="Zhu J."/>
            <person name="Ruan X."/>
            <person name="Zhao L."/>
            <person name="Wei J."/>
            <person name="Que T."/>
            <person name="Du C."/>
            <person name="Cheng J."/>
            <person name="Dai P."/>
            <person name="Han X."/>
            <person name="Huang E."/>
            <person name="Gao Y."/>
            <person name="Liu J."/>
            <person name="Shao H."/>
            <person name="Ye R."/>
            <person name="Li L."/>
            <person name="Wei W."/>
            <person name="Wang X."/>
            <person name="Wang C."/>
            <person name="Yang T."/>
            <person name="Huo Q."/>
            <person name="Li W."/>
            <person name="Guo W."/>
            <person name="Chen H."/>
            <person name="Zhou L."/>
            <person name="Ni X."/>
            <person name="Tian J."/>
            <person name="Zhou Y."/>
            <person name="Sheng Y."/>
            <person name="Liu T."/>
            <person name="Pan Y."/>
            <person name="Xia L."/>
            <person name="Li J."/>
            <person name="Zhao F."/>
            <person name="Cao W."/>
        </authorList>
    </citation>
    <scope>NUCLEOTIDE SEQUENCE</scope>
    <source>
        <strain evidence="1">Hyas-2018</strain>
    </source>
</reference>
<dbReference type="EMBL" id="CM023484">
    <property type="protein sequence ID" value="KAH6932414.1"/>
    <property type="molecule type" value="Genomic_DNA"/>
</dbReference>
<dbReference type="Proteomes" id="UP000821845">
    <property type="component" value="Chromosome 4"/>
</dbReference>
<name>A0ACB7SET8_HYAAI</name>
<gene>
    <name evidence="1" type="ORF">HPB50_005357</name>
</gene>
<evidence type="ECO:0000313" key="2">
    <source>
        <dbReference type="Proteomes" id="UP000821845"/>
    </source>
</evidence>